<dbReference type="GO" id="GO:0042101">
    <property type="term" value="C:T cell receptor complex"/>
    <property type="evidence" value="ECO:0007669"/>
    <property type="project" value="UniProtKB-KW"/>
</dbReference>
<dbReference type="PROSITE" id="PS50835">
    <property type="entry name" value="IG_LIKE"/>
    <property type="match status" value="1"/>
</dbReference>
<proteinExistence type="predicted"/>
<keyword evidence="1" id="KW-0732">Signal</keyword>
<evidence type="ECO:0000259" key="7">
    <source>
        <dbReference type="PROSITE" id="PS50835"/>
    </source>
</evidence>
<organism evidence="8 9">
    <name type="scientific">Hucho hucho</name>
    <name type="common">huchen</name>
    <dbReference type="NCBI Taxonomy" id="62062"/>
    <lineage>
        <taxon>Eukaryota</taxon>
        <taxon>Metazoa</taxon>
        <taxon>Chordata</taxon>
        <taxon>Craniata</taxon>
        <taxon>Vertebrata</taxon>
        <taxon>Euteleostomi</taxon>
        <taxon>Actinopterygii</taxon>
        <taxon>Neopterygii</taxon>
        <taxon>Teleostei</taxon>
        <taxon>Protacanthopterygii</taxon>
        <taxon>Salmoniformes</taxon>
        <taxon>Salmonidae</taxon>
        <taxon>Salmoninae</taxon>
        <taxon>Hucho</taxon>
    </lineage>
</organism>
<keyword evidence="5" id="KW-1279">T cell receptor</keyword>
<dbReference type="GO" id="GO:0002250">
    <property type="term" value="P:adaptive immune response"/>
    <property type="evidence" value="ECO:0007669"/>
    <property type="project" value="UniProtKB-KW"/>
</dbReference>
<evidence type="ECO:0000256" key="5">
    <source>
        <dbReference type="ARBA" id="ARBA00043266"/>
    </source>
</evidence>
<keyword evidence="3" id="KW-0675">Receptor</keyword>
<dbReference type="SUPFAM" id="SSF48726">
    <property type="entry name" value="Immunoglobulin"/>
    <property type="match status" value="1"/>
</dbReference>
<reference evidence="8" key="3">
    <citation type="submission" date="2025-09" db="UniProtKB">
        <authorList>
            <consortium name="Ensembl"/>
        </authorList>
    </citation>
    <scope>IDENTIFICATION</scope>
</reference>
<feature type="domain" description="Ig-like" evidence="7">
    <location>
        <begin position="44"/>
        <end position="144"/>
    </location>
</feature>
<dbReference type="InterPro" id="IPR003599">
    <property type="entry name" value="Ig_sub"/>
</dbReference>
<dbReference type="InterPro" id="IPR007110">
    <property type="entry name" value="Ig-like_dom"/>
</dbReference>
<dbReference type="InterPro" id="IPR036179">
    <property type="entry name" value="Ig-like_dom_sf"/>
</dbReference>
<evidence type="ECO:0000256" key="4">
    <source>
        <dbReference type="ARBA" id="ARBA00023319"/>
    </source>
</evidence>
<keyword evidence="6" id="KW-0472">Membrane</keyword>
<dbReference type="InterPro" id="IPR051287">
    <property type="entry name" value="TCR_variable_region"/>
</dbReference>
<evidence type="ECO:0000256" key="3">
    <source>
        <dbReference type="ARBA" id="ARBA00023170"/>
    </source>
</evidence>
<accession>A0A4W5PZA1</accession>
<dbReference type="PANTHER" id="PTHR19367">
    <property type="entry name" value="T-CELL RECEPTOR ALPHA CHAIN V REGION"/>
    <property type="match status" value="1"/>
</dbReference>
<dbReference type="InterPro" id="IPR013106">
    <property type="entry name" value="Ig_V-set"/>
</dbReference>
<dbReference type="PANTHER" id="PTHR19367:SF18">
    <property type="entry name" value="T CELL RECEPTOR ALPHA VARIABLE 16"/>
    <property type="match status" value="1"/>
</dbReference>
<keyword evidence="9" id="KW-1185">Reference proteome</keyword>
<feature type="transmembrane region" description="Helical" evidence="6">
    <location>
        <begin position="6"/>
        <end position="29"/>
    </location>
</feature>
<dbReference type="STRING" id="62062.ENSHHUP00000065529"/>
<dbReference type="SMART" id="SM00409">
    <property type="entry name" value="IG"/>
    <property type="match status" value="1"/>
</dbReference>
<dbReference type="Gene3D" id="2.60.40.10">
    <property type="entry name" value="Immunoglobulins"/>
    <property type="match status" value="1"/>
</dbReference>
<reference evidence="8" key="2">
    <citation type="submission" date="2025-08" db="UniProtKB">
        <authorList>
            <consortium name="Ensembl"/>
        </authorList>
    </citation>
    <scope>IDENTIFICATION</scope>
</reference>
<evidence type="ECO:0000256" key="2">
    <source>
        <dbReference type="ARBA" id="ARBA00023130"/>
    </source>
</evidence>
<dbReference type="InterPro" id="IPR013783">
    <property type="entry name" value="Ig-like_fold"/>
</dbReference>
<evidence type="ECO:0000313" key="9">
    <source>
        <dbReference type="Proteomes" id="UP000314982"/>
    </source>
</evidence>
<evidence type="ECO:0000313" key="8">
    <source>
        <dbReference type="Ensembl" id="ENSHHUP00000065529.1"/>
    </source>
</evidence>
<dbReference type="AlphaFoldDB" id="A0A4W5PZA1"/>
<keyword evidence="5" id="KW-0391">Immunity</keyword>
<dbReference type="Pfam" id="PF07686">
    <property type="entry name" value="V-set"/>
    <property type="match status" value="1"/>
</dbReference>
<keyword evidence="6" id="KW-1133">Transmembrane helix</keyword>
<evidence type="ECO:0000256" key="6">
    <source>
        <dbReference type="SAM" id="Phobius"/>
    </source>
</evidence>
<keyword evidence="2" id="KW-1064">Adaptive immunity</keyword>
<protein>
    <recommendedName>
        <fullName evidence="7">Ig-like domain-containing protein</fullName>
    </recommendedName>
</protein>
<sequence>MLLWYNITLFICPFLCICSFDLYTILLYVVKIYVSLFSGCRAGENVTQPTEDVMVVEGKPTTLTCLFDTTSQSPYVFWYKQQPNVNPMFMLRRDTFSPGETNTEFKERFDARLSFTAKSVPLTIQRVQLSDSAVYYCALRPTVK</sequence>
<keyword evidence="4" id="KW-0393">Immunoglobulin domain</keyword>
<reference evidence="9" key="1">
    <citation type="submission" date="2018-06" db="EMBL/GenBank/DDBJ databases">
        <title>Genome assembly of Danube salmon.</title>
        <authorList>
            <person name="Macqueen D.J."/>
            <person name="Gundappa M.K."/>
        </authorList>
    </citation>
    <scope>NUCLEOTIDE SEQUENCE [LARGE SCALE GENOMIC DNA]</scope>
</reference>
<keyword evidence="6" id="KW-0812">Transmembrane</keyword>
<evidence type="ECO:0000256" key="1">
    <source>
        <dbReference type="ARBA" id="ARBA00022729"/>
    </source>
</evidence>
<dbReference type="GeneTree" id="ENSGT01030000234557"/>
<dbReference type="Ensembl" id="ENSHHUT00000067748.1">
    <property type="protein sequence ID" value="ENSHHUP00000065529.1"/>
    <property type="gene ID" value="ENSHHUG00000038690.1"/>
</dbReference>
<dbReference type="SMART" id="SM00406">
    <property type="entry name" value="IGv"/>
    <property type="match status" value="1"/>
</dbReference>
<dbReference type="Proteomes" id="UP000314982">
    <property type="component" value="Unassembled WGS sequence"/>
</dbReference>
<name>A0A4W5PZA1_9TELE</name>